<evidence type="ECO:0000259" key="1">
    <source>
        <dbReference type="Pfam" id="PF13020"/>
    </source>
</evidence>
<dbReference type="EMBL" id="LKTS01000034">
    <property type="protein sequence ID" value="PKD17611.1"/>
    <property type="molecule type" value="Genomic_DNA"/>
</dbReference>
<dbReference type="RefSeq" id="WP_079712198.1">
    <property type="nucleotide sequence ID" value="NZ_FUZC01000003.1"/>
</dbReference>
<proteinExistence type="predicted"/>
<dbReference type="OrthoDB" id="7782105at2"/>
<protein>
    <recommendedName>
        <fullName evidence="1">Protein NO VEIN C-terminal domain-containing protein</fullName>
    </recommendedName>
</protein>
<evidence type="ECO:0000313" key="2">
    <source>
        <dbReference type="EMBL" id="PKD17611.1"/>
    </source>
</evidence>
<evidence type="ECO:0000313" key="3">
    <source>
        <dbReference type="Proteomes" id="UP000232673"/>
    </source>
</evidence>
<gene>
    <name evidence="2" type="ORF">APR41_05215</name>
</gene>
<dbReference type="STRING" id="447422.SAMN05660903_01068"/>
<keyword evidence="3" id="KW-1185">Reference proteome</keyword>
<dbReference type="Proteomes" id="UP000232673">
    <property type="component" value="Unassembled WGS sequence"/>
</dbReference>
<dbReference type="InterPro" id="IPR024975">
    <property type="entry name" value="NOV_C"/>
</dbReference>
<feature type="domain" description="Protein NO VEIN C-terminal" evidence="1">
    <location>
        <begin position="1366"/>
        <end position="1446"/>
    </location>
</feature>
<dbReference type="Pfam" id="PF13020">
    <property type="entry name" value="NOV_C"/>
    <property type="match status" value="1"/>
</dbReference>
<sequence length="1478" mass="173961">MNIKASVKEILETRLNDLKNPKSLVSMYGIEKQTNQGYNGRQLLELFQNCEDEGATDVRIFLDTENCVLKISNNGNRPFSIKGYNSIFYPGLSAKVSSGYIGNKGLGFRSIINWADEISIISNDFKVVFSEAFKKDILINELEYTDESLQRIREERKFNKNVLPLPFLNSCEIKDLDFPHQYTTTIAIKYKKAFEEDVIKQLRSISEKTLLFLRNINTIRIEGNVIQNTISIGRKAIDDHHTEINYNGHKYFVLSNDGEIDKNLLEDIESTEPKRYSVKIAYNNDLSFRDEVMYNYFKTQIPFELPFVVHASLELDQNRNHSTESKVNSFVLEKLFELHLRFIEVLKTKLSMSWLPFQAINNKDFDVYKPYSEMIDEFWDEYKVYPTLSGKYGASGQVVNLGNKISKFLKKNSLEEYCKSQIMSSENIIRPLQYVSKPENYTEIIEFIAKGLNIQQRATFIKLLLDSYPNNRFCVLIDEYENLIKAEDYVYTDKTGENKDLKVPSFSNIRFIHSSLYRALIEELDLSSEPNKSRTLKDKLESISDVHSFEPQTVIKKIISETDNYLKKNNPKATEVIIEFFQKLYYNYKLRPDIPKLDYDSKIPCLNRSGQVRDIRELVLSEEFEIGKANRTIFNFTYPDEFVISRIEDIGLKDQDLDEIEVFLKWLGVNSFFSLKLESSNIPNEYLSYIRNRYGRSIDVYQLFYLESFEEIINDKGIDINSIIAWLSIDEQIKGIFSNYSIIFSDKEKLIYHHYGQKKLSPFKNFIYFLISTRFQIENYLITSKRNEWFNPFKVDYEYLNNINPDLEKMEVDRILSFFGAKKDFNELDIEYLKQKTQELANKRKPKGAQVFYKNLVGHYKQNQKKLLNVDLYAREGNNIVVKDSTEIYYSDRIQLPDSLTNDFPILYYPSRSGGTTAIEMFGLKNLNDLDLDVKSLKINESLSEGFQQFIQEIKPFILAFRLDKITKEEEKKRQVQRLNKLKIICCEELICELEIKPFKIEPFDYVFSNSQYYINIPSGIDIFQLRQIKKFRDNLSDVFLKVFDTLDEKKTFESLILQSTQDNIYDINNELAEGILEESKILLGEISVRLSIWKSIFALKKIEVQEHLDENNLEEIIYRFFPDLDKELLFVSDDNMDHLQRIKKVFDVLGLDLIDYNNSSEYKISFDKIYNKEFKEYYNSIKKNLKDQIWYYLSSKEIAIQKQFLKELYKIEHLFDTHLFVENASRYNFDKIIISELKKEYPLINFDLNSDQYPNYDLTHKKNILPLSEDEELELRKNEVLNSLSYFHGQMEFIKSELGKLTVNNEQTKTDDYNWDITGTGDLVHDFEIELGVQAEGIKNKNGPWLGDKKELSPNQKKKLGNKVEKIVEEYLLSRPDLYTQVEHIAKTNEGEHYDLSYYDSAEEKTKYVECKFYNGSSFLISREEKRFADDNEDQFELWLVNKDSKIFCVKNIILLGELQPVNYRVNIKLNEYAISN</sequence>
<accession>A0A2N0TS94</accession>
<dbReference type="NCBIfam" id="NF047352">
    <property type="entry name" value="P_loop_sacsin"/>
    <property type="match status" value="1"/>
</dbReference>
<organism evidence="2 3">
    <name type="scientific">Salegentibacter salinarum</name>
    <dbReference type="NCBI Taxonomy" id="447422"/>
    <lineage>
        <taxon>Bacteria</taxon>
        <taxon>Pseudomonadati</taxon>
        <taxon>Bacteroidota</taxon>
        <taxon>Flavobacteriia</taxon>
        <taxon>Flavobacteriales</taxon>
        <taxon>Flavobacteriaceae</taxon>
        <taxon>Salegentibacter</taxon>
    </lineage>
</organism>
<reference evidence="2 3" key="1">
    <citation type="submission" date="2015-10" db="EMBL/GenBank/DDBJ databases">
        <title>Draft genome sequence of Salegentibacter salinarum KCTC 12975.</title>
        <authorList>
            <person name="Lin W."/>
            <person name="Zheng Q."/>
        </authorList>
    </citation>
    <scope>NUCLEOTIDE SEQUENCE [LARGE SCALE GENOMIC DNA]</scope>
    <source>
        <strain evidence="2 3">KCTC 12975</strain>
    </source>
</reference>
<name>A0A2N0TS94_9FLAO</name>
<comment type="caution">
    <text evidence="2">The sequence shown here is derived from an EMBL/GenBank/DDBJ whole genome shotgun (WGS) entry which is preliminary data.</text>
</comment>
<dbReference type="SUPFAM" id="SSF55874">
    <property type="entry name" value="ATPase domain of HSP90 chaperone/DNA topoisomerase II/histidine kinase"/>
    <property type="match status" value="1"/>
</dbReference>
<dbReference type="InterPro" id="IPR036890">
    <property type="entry name" value="HATPase_C_sf"/>
</dbReference>